<dbReference type="EMBL" id="GG704974">
    <property type="protein sequence ID" value="EEY94818.1"/>
    <property type="molecule type" value="Genomic_DNA"/>
</dbReference>
<dbReference type="RefSeq" id="WP_005401853.1">
    <property type="nucleotide sequence ID" value="NZ_GG704974.1"/>
</dbReference>
<evidence type="ECO:0000313" key="1">
    <source>
        <dbReference type="EMBL" id="EEY94818.1"/>
    </source>
</evidence>
<gene>
    <name evidence="1" type="ORF">HMPREF0016_03085</name>
</gene>
<organism evidence="1 2">
    <name type="scientific">Acinetobacter johnsonii SH046</name>
    <dbReference type="NCBI Taxonomy" id="575586"/>
    <lineage>
        <taxon>Bacteria</taxon>
        <taxon>Pseudomonadati</taxon>
        <taxon>Pseudomonadota</taxon>
        <taxon>Gammaproteobacteria</taxon>
        <taxon>Moraxellales</taxon>
        <taxon>Moraxellaceae</taxon>
        <taxon>Acinetobacter</taxon>
    </lineage>
</organism>
<dbReference type="Proteomes" id="UP000012047">
    <property type="component" value="Unassembled WGS sequence"/>
</dbReference>
<evidence type="ECO:0000313" key="2">
    <source>
        <dbReference type="Proteomes" id="UP000012047"/>
    </source>
</evidence>
<reference evidence="2" key="1">
    <citation type="journal article" date="2012" name="PLoS ONE">
        <title>The success of Acinetobacter species; genetic, metabolic and virulence attributes.</title>
        <authorList>
            <person name="Peleg A.Y."/>
            <person name="de Breij A."/>
            <person name="Adams M.D."/>
            <person name="Cerqueira G.M."/>
            <person name="Mocali S."/>
            <person name="Galardini M."/>
            <person name="Nibbering P.H."/>
            <person name="Earl A.M."/>
            <person name="Ward D.V."/>
            <person name="Paterson D.L."/>
            <person name="Seifert H."/>
            <person name="Dijkshoorn L."/>
        </authorList>
    </citation>
    <scope>NUCLEOTIDE SEQUENCE [LARGE SCALE GENOMIC DNA]</scope>
    <source>
        <strain evidence="2">SH046</strain>
    </source>
</reference>
<name>D0SGW2_ACIJO</name>
<accession>D0SGW2</accession>
<protein>
    <submittedName>
        <fullName evidence="1">Uncharacterized protein</fullName>
    </submittedName>
</protein>
<sequence>MKISYAFSCGRVETLFKLSNYLKFGENNNVNQEEEVVKQYRNSVFSGKSFEETDLYRQIENEENTVIKNRLSSVFRENKGSVTDPFLTKDYTNGVWHELNDYKLAVRFFKAKELINSKHITKTGMQMTVRDIAALTGWNQGNIKTILNHKRSAVPTMVTTLEKLAEEY</sequence>
<dbReference type="AlphaFoldDB" id="D0SGW2"/>
<proteinExistence type="predicted"/>
<dbReference type="HOGENOM" id="CLU_1599188_0_0_6"/>
<dbReference type="eggNOG" id="ENOG503035X">
    <property type="taxonomic scope" value="Bacteria"/>
</dbReference>